<dbReference type="HOGENOM" id="CLU_2962466_0_0_1"/>
<sequence length="59" mass="6570">MLYLANQSNYPSIPLQSLTPSNFPSLRCEPRLLGAVHHCNVARPNPIRVAIAQYHAEAK</sequence>
<proteinExistence type="predicted"/>
<dbReference type="Proteomes" id="UP000054485">
    <property type="component" value="Unassembled WGS sequence"/>
</dbReference>
<accession>A0A0D0AI88</accession>
<name>A0A0D0AI88_9AGAM</name>
<dbReference type="AlphaFoldDB" id="A0A0D0AI88"/>
<evidence type="ECO:0000313" key="2">
    <source>
        <dbReference type="Proteomes" id="UP000054485"/>
    </source>
</evidence>
<dbReference type="InParanoid" id="A0A0D0AI88"/>
<organism evidence="1 2">
    <name type="scientific">Suillus luteus UH-Slu-Lm8-n1</name>
    <dbReference type="NCBI Taxonomy" id="930992"/>
    <lineage>
        <taxon>Eukaryota</taxon>
        <taxon>Fungi</taxon>
        <taxon>Dikarya</taxon>
        <taxon>Basidiomycota</taxon>
        <taxon>Agaricomycotina</taxon>
        <taxon>Agaricomycetes</taxon>
        <taxon>Agaricomycetidae</taxon>
        <taxon>Boletales</taxon>
        <taxon>Suillineae</taxon>
        <taxon>Suillaceae</taxon>
        <taxon>Suillus</taxon>
    </lineage>
</organism>
<dbReference type="EMBL" id="KN835837">
    <property type="protein sequence ID" value="KIK33952.1"/>
    <property type="molecule type" value="Genomic_DNA"/>
</dbReference>
<reference evidence="2" key="2">
    <citation type="submission" date="2015-01" db="EMBL/GenBank/DDBJ databases">
        <title>Evolutionary Origins and Diversification of the Mycorrhizal Mutualists.</title>
        <authorList>
            <consortium name="DOE Joint Genome Institute"/>
            <consortium name="Mycorrhizal Genomics Consortium"/>
            <person name="Kohler A."/>
            <person name="Kuo A."/>
            <person name="Nagy L.G."/>
            <person name="Floudas D."/>
            <person name="Copeland A."/>
            <person name="Barry K.W."/>
            <person name="Cichocki N."/>
            <person name="Veneault-Fourrey C."/>
            <person name="LaButti K."/>
            <person name="Lindquist E.A."/>
            <person name="Lipzen A."/>
            <person name="Lundell T."/>
            <person name="Morin E."/>
            <person name="Murat C."/>
            <person name="Riley R."/>
            <person name="Ohm R."/>
            <person name="Sun H."/>
            <person name="Tunlid A."/>
            <person name="Henrissat B."/>
            <person name="Grigoriev I.V."/>
            <person name="Hibbett D.S."/>
            <person name="Martin F."/>
        </authorList>
    </citation>
    <scope>NUCLEOTIDE SEQUENCE [LARGE SCALE GENOMIC DNA]</scope>
    <source>
        <strain evidence="2">UH-Slu-Lm8-n1</strain>
    </source>
</reference>
<protein>
    <submittedName>
        <fullName evidence="1">Unplaced genomic scaffold CY34scaffold_706, whole genome shotgun sequence</fullName>
    </submittedName>
</protein>
<evidence type="ECO:0000313" key="1">
    <source>
        <dbReference type="EMBL" id="KIK33952.1"/>
    </source>
</evidence>
<dbReference type="OrthoDB" id="10300734at2759"/>
<reference evidence="1 2" key="1">
    <citation type="submission" date="2014-04" db="EMBL/GenBank/DDBJ databases">
        <authorList>
            <consortium name="DOE Joint Genome Institute"/>
            <person name="Kuo A."/>
            <person name="Ruytinx J."/>
            <person name="Rineau F."/>
            <person name="Colpaert J."/>
            <person name="Kohler A."/>
            <person name="Nagy L.G."/>
            <person name="Floudas D."/>
            <person name="Copeland A."/>
            <person name="Barry K.W."/>
            <person name="Cichocki N."/>
            <person name="Veneault-Fourrey C."/>
            <person name="LaButti K."/>
            <person name="Lindquist E.A."/>
            <person name="Lipzen A."/>
            <person name="Lundell T."/>
            <person name="Morin E."/>
            <person name="Murat C."/>
            <person name="Sun H."/>
            <person name="Tunlid A."/>
            <person name="Henrissat B."/>
            <person name="Grigoriev I.V."/>
            <person name="Hibbett D.S."/>
            <person name="Martin F."/>
            <person name="Nordberg H.P."/>
            <person name="Cantor M.N."/>
            <person name="Hua S.X."/>
        </authorList>
    </citation>
    <scope>NUCLEOTIDE SEQUENCE [LARGE SCALE GENOMIC DNA]</scope>
    <source>
        <strain evidence="1 2">UH-Slu-Lm8-n1</strain>
    </source>
</reference>
<gene>
    <name evidence="1" type="ORF">CY34DRAFT_813246</name>
</gene>
<keyword evidence="2" id="KW-1185">Reference proteome</keyword>